<dbReference type="Proteomes" id="UP000321089">
    <property type="component" value="Unassembled WGS sequence"/>
</dbReference>
<protein>
    <recommendedName>
        <fullName evidence="4">Methyltransferase domain-containing protein</fullName>
    </recommendedName>
</protein>
<comment type="caution">
    <text evidence="2">The sequence shown here is derived from an EMBL/GenBank/DDBJ whole genome shotgun (WGS) entry which is preliminary data.</text>
</comment>
<accession>A0A512TLR2</accession>
<dbReference type="SUPFAM" id="SSF53335">
    <property type="entry name" value="S-adenosyl-L-methionine-dependent methyltransferases"/>
    <property type="match status" value="1"/>
</dbReference>
<evidence type="ECO:0000256" key="1">
    <source>
        <dbReference type="SAM" id="Coils"/>
    </source>
</evidence>
<dbReference type="Gene3D" id="3.40.50.150">
    <property type="entry name" value="Vaccinia Virus protein VP39"/>
    <property type="match status" value="1"/>
</dbReference>
<dbReference type="RefSeq" id="WP_171781598.1">
    <property type="nucleotide sequence ID" value="NZ_BKBC01000014.1"/>
</dbReference>
<evidence type="ECO:0000313" key="3">
    <source>
        <dbReference type="Proteomes" id="UP000321089"/>
    </source>
</evidence>
<gene>
    <name evidence="2" type="ORF">CBU02nite_14340</name>
</gene>
<sequence length="474" mass="55828">MSKYDFELDLEHENSLSLIIDMIRPNSEILEFGPANGRLTKYLNDKMHCKVDIVEIDDEAGKEASRYSQRSFLGKTMGDIEKFEWLKNINNKKYDHVIFADVLEHLHNPKTVLENCNKVLKEDGSIIMSVPNLAHNSVIIDLINDEFKYNKIGLLDNTHISFFTYKSLVRMIEECGYRTTIEKATYSKVGNNEIKNSYASVNREIEKNLRVRDKGNVYQYIFEVKKNKNIDDILKLKPINLDKNYELVCYIKESDDRKFVEDKSIKIPFNSDLNKLEINLTKFKDIKELRIDPIDTNCIIEIKSIYGIINDLKHNINILGTNGINIDENIFLFSSDDPQIYIDVKNAYIDNLVIEFKILDYNLNNMQEHELIVKQMIQKKENIIEEQNNIIKNNQKIIQEREKIIQEKLEYIDNMVNELESYKNKYNESIEYKNALDNKLKNITIMYNETINSMCWKITKPIRIFLDLIKRVNN</sequence>
<proteinExistence type="predicted"/>
<dbReference type="InterPro" id="IPR029063">
    <property type="entry name" value="SAM-dependent_MTases_sf"/>
</dbReference>
<dbReference type="CDD" id="cd02440">
    <property type="entry name" value="AdoMet_MTases"/>
    <property type="match status" value="1"/>
</dbReference>
<feature type="coiled-coil region" evidence="1">
    <location>
        <begin position="366"/>
        <end position="425"/>
    </location>
</feature>
<evidence type="ECO:0008006" key="4">
    <source>
        <dbReference type="Google" id="ProtNLM"/>
    </source>
</evidence>
<keyword evidence="1" id="KW-0175">Coiled coil</keyword>
<name>A0A512TLR2_CLOBU</name>
<dbReference type="AlphaFoldDB" id="A0A512TLR2"/>
<dbReference type="EMBL" id="BKBC01000014">
    <property type="protein sequence ID" value="GEQ20928.1"/>
    <property type="molecule type" value="Genomic_DNA"/>
</dbReference>
<organism evidence="2 3">
    <name type="scientific">Clostridium butyricum</name>
    <dbReference type="NCBI Taxonomy" id="1492"/>
    <lineage>
        <taxon>Bacteria</taxon>
        <taxon>Bacillati</taxon>
        <taxon>Bacillota</taxon>
        <taxon>Clostridia</taxon>
        <taxon>Eubacteriales</taxon>
        <taxon>Clostridiaceae</taxon>
        <taxon>Clostridium</taxon>
    </lineage>
</organism>
<reference evidence="2 3" key="1">
    <citation type="submission" date="2019-07" db="EMBL/GenBank/DDBJ databases">
        <title>Whole genome shotgun sequence of Clostridium butyricum NBRC 3858.</title>
        <authorList>
            <person name="Hosoyama A."/>
            <person name="Uohara A."/>
            <person name="Ohji S."/>
            <person name="Ichikawa N."/>
        </authorList>
    </citation>
    <scope>NUCLEOTIDE SEQUENCE [LARGE SCALE GENOMIC DNA]</scope>
    <source>
        <strain evidence="2 3">NBRC 3858</strain>
    </source>
</reference>
<dbReference type="PANTHER" id="PTHR43861">
    <property type="entry name" value="TRANS-ACONITATE 2-METHYLTRANSFERASE-RELATED"/>
    <property type="match status" value="1"/>
</dbReference>
<dbReference type="Pfam" id="PF13489">
    <property type="entry name" value="Methyltransf_23"/>
    <property type="match status" value="1"/>
</dbReference>
<evidence type="ECO:0000313" key="2">
    <source>
        <dbReference type="EMBL" id="GEQ20928.1"/>
    </source>
</evidence>